<evidence type="ECO:0000313" key="2">
    <source>
        <dbReference type="Proteomes" id="UP000515472"/>
    </source>
</evidence>
<dbReference type="EMBL" id="AP023213">
    <property type="protein sequence ID" value="BCO11226.1"/>
    <property type="molecule type" value="Genomic_DNA"/>
</dbReference>
<dbReference type="Proteomes" id="UP000515472">
    <property type="component" value="Chromosome"/>
</dbReference>
<proteinExistence type="predicted"/>
<evidence type="ECO:0000313" key="1">
    <source>
        <dbReference type="EMBL" id="BCO11226.1"/>
    </source>
</evidence>
<gene>
    <name evidence="1" type="ORF">GEOBRER4_n0930</name>
</gene>
<sequence>MVEEHPATRGIAIATETRNTILDFLNDMLFLSVTRYPAYRARGS</sequence>
<accession>A0A7R7FRY1</accession>
<dbReference type="AlphaFoldDB" id="A0A7R7FRY1"/>
<protein>
    <submittedName>
        <fullName evidence="1">Uncharacterized protein</fullName>
    </submittedName>
</protein>
<reference evidence="1 2" key="1">
    <citation type="submission" date="2020-06" db="EMBL/GenBank/DDBJ databases">
        <title>Interaction of electrochemicaly active bacteria, Geobacter bremensis R4 on different carbon anode.</title>
        <authorList>
            <person name="Meng L."/>
            <person name="Yoshida N."/>
        </authorList>
    </citation>
    <scope>NUCLEOTIDE SEQUENCE [LARGE SCALE GENOMIC DNA]</scope>
    <source>
        <strain evidence="1 2">R4</strain>
    </source>
</reference>
<name>A0A7R7FRY1_9BACT</name>
<keyword evidence="2" id="KW-1185">Reference proteome</keyword>
<organism evidence="1 2">
    <name type="scientific">Citrifermentans bremense</name>
    <dbReference type="NCBI Taxonomy" id="60035"/>
    <lineage>
        <taxon>Bacteria</taxon>
        <taxon>Pseudomonadati</taxon>
        <taxon>Thermodesulfobacteriota</taxon>
        <taxon>Desulfuromonadia</taxon>
        <taxon>Geobacterales</taxon>
        <taxon>Geobacteraceae</taxon>
        <taxon>Citrifermentans</taxon>
    </lineage>
</organism>